<dbReference type="EMBL" id="CP001638">
    <property type="protein sequence ID" value="ACS25842.1"/>
    <property type="molecule type" value="Genomic_DNA"/>
</dbReference>
<dbReference type="HOGENOM" id="CLU_140387_0_0_9"/>
<protein>
    <submittedName>
        <fullName evidence="2">Glyoxalase/bleomycin resistance protein/dioxygenase</fullName>
    </submittedName>
</protein>
<proteinExistence type="predicted"/>
<dbReference type="SUPFAM" id="SSF54593">
    <property type="entry name" value="Glyoxalase/Bleomycin resistance protein/Dihydroxybiphenyl dioxygenase"/>
    <property type="match status" value="1"/>
</dbReference>
<dbReference type="PROSITE" id="PS51819">
    <property type="entry name" value="VOC"/>
    <property type="match status" value="1"/>
</dbReference>
<dbReference type="InterPro" id="IPR004360">
    <property type="entry name" value="Glyas_Fos-R_dOase_dom"/>
</dbReference>
<evidence type="ECO:0000259" key="1">
    <source>
        <dbReference type="PROSITE" id="PS51819"/>
    </source>
</evidence>
<dbReference type="InterPro" id="IPR037523">
    <property type="entry name" value="VOC_core"/>
</dbReference>
<dbReference type="STRING" id="471223.GWCH70_3185"/>
<dbReference type="Pfam" id="PF00903">
    <property type="entry name" value="Glyoxalase"/>
    <property type="match status" value="1"/>
</dbReference>
<dbReference type="PANTHER" id="PTHR39175">
    <property type="entry name" value="FAMILY PROTEIN, PUTATIVE (AFU_ORTHOLOGUE AFUA_3G15060)-RELATED"/>
    <property type="match status" value="1"/>
</dbReference>
<keyword evidence="2" id="KW-0560">Oxidoreductase</keyword>
<accession>C5D8Y9</accession>
<name>C5D8Y9_GEOSW</name>
<evidence type="ECO:0000313" key="2">
    <source>
        <dbReference type="EMBL" id="ACS25842.1"/>
    </source>
</evidence>
<gene>
    <name evidence="2" type="ordered locus">GWCH70_3185</name>
</gene>
<dbReference type="PANTHER" id="PTHR39175:SF1">
    <property type="entry name" value="FAMILY PROTEIN, PUTATIVE (AFU_ORTHOLOGUE AFUA_3G15060)-RELATED"/>
    <property type="match status" value="1"/>
</dbReference>
<dbReference type="Gene3D" id="3.10.180.10">
    <property type="entry name" value="2,3-Dihydroxybiphenyl 1,2-Dioxygenase, domain 1"/>
    <property type="match status" value="1"/>
</dbReference>
<dbReference type="AlphaFoldDB" id="C5D8Y9"/>
<dbReference type="KEGG" id="gwc:GWCH70_3185"/>
<dbReference type="InterPro" id="IPR029068">
    <property type="entry name" value="Glyas_Bleomycin-R_OHBP_Dase"/>
</dbReference>
<keyword evidence="2" id="KW-0223">Dioxygenase</keyword>
<sequence>MNFTFLEIDHVQVAAPKGCEEKAREFYGKILGMKEIPKPENLQKRGGVWFQCGSHQLHIGVQDDFQPAKKAHPAFHVKNLAVLRDHLIEKGIAVKEDEPLKGANRFYVNDPFGNRLEFLEWIE</sequence>
<dbReference type="OrthoDB" id="9813630at2"/>
<feature type="domain" description="VOC" evidence="1">
    <location>
        <begin position="7"/>
        <end position="121"/>
    </location>
</feature>
<dbReference type="GO" id="GO:0051213">
    <property type="term" value="F:dioxygenase activity"/>
    <property type="evidence" value="ECO:0007669"/>
    <property type="project" value="UniProtKB-KW"/>
</dbReference>
<reference evidence="2" key="1">
    <citation type="submission" date="2009-06" db="EMBL/GenBank/DDBJ databases">
        <title>Complete sequence of chromosome of Geopacillus sp. WCH70.</title>
        <authorList>
            <consortium name="US DOE Joint Genome Institute"/>
            <person name="Lucas S."/>
            <person name="Copeland A."/>
            <person name="Lapidus A."/>
            <person name="Glavina del Rio T."/>
            <person name="Dalin E."/>
            <person name="Tice H."/>
            <person name="Bruce D."/>
            <person name="Goodwin L."/>
            <person name="Pitluck S."/>
            <person name="Chertkov O."/>
            <person name="Brettin T."/>
            <person name="Detter J.C."/>
            <person name="Han C."/>
            <person name="Larimer F."/>
            <person name="Land M."/>
            <person name="Hauser L."/>
            <person name="Kyrpides N."/>
            <person name="Mikhailova N."/>
            <person name="Brumm P."/>
            <person name="Mead D.A."/>
            <person name="Richardson P."/>
        </authorList>
    </citation>
    <scope>NUCLEOTIDE SEQUENCE [LARGE SCALE GENOMIC DNA]</scope>
    <source>
        <strain evidence="2">WCH70</strain>
    </source>
</reference>
<dbReference type="eggNOG" id="COG0346">
    <property type="taxonomic scope" value="Bacteria"/>
</dbReference>
<organism evidence="2">
    <name type="scientific">Geobacillus sp. (strain WCH70)</name>
    <dbReference type="NCBI Taxonomy" id="471223"/>
    <lineage>
        <taxon>Bacteria</taxon>
        <taxon>Bacillati</taxon>
        <taxon>Bacillota</taxon>
        <taxon>Bacilli</taxon>
        <taxon>Bacillales</taxon>
        <taxon>Anoxybacillaceae</taxon>
        <taxon>Geobacillus</taxon>
    </lineage>
</organism>